<comment type="caution">
    <text evidence="1">The sequence shown here is derived from an EMBL/GenBank/DDBJ whole genome shotgun (WGS) entry which is preliminary data.</text>
</comment>
<dbReference type="EMBL" id="AMCI01000687">
    <property type="protein sequence ID" value="EJX08168.1"/>
    <property type="molecule type" value="Genomic_DNA"/>
</dbReference>
<name>J9GYC9_9ZZZZ</name>
<dbReference type="AlphaFoldDB" id="J9GYC9"/>
<gene>
    <name evidence="1" type="ORF">EVA_03719</name>
</gene>
<reference evidence="1" key="1">
    <citation type="journal article" date="2012" name="PLoS ONE">
        <title>Gene sets for utilization of primary and secondary nutrition supplies in the distal gut of endangered iberian lynx.</title>
        <authorList>
            <person name="Alcaide M."/>
            <person name="Messina E."/>
            <person name="Richter M."/>
            <person name="Bargiela R."/>
            <person name="Peplies J."/>
            <person name="Huws S.A."/>
            <person name="Newbold C.J."/>
            <person name="Golyshin P.N."/>
            <person name="Simon M.A."/>
            <person name="Lopez G."/>
            <person name="Yakimov M.M."/>
            <person name="Ferrer M."/>
        </authorList>
    </citation>
    <scope>NUCLEOTIDE SEQUENCE</scope>
</reference>
<sequence>MFCNQLHHEDDDVDNEQVFRDRGDLFKHNCFKNRTCPQSYNNFAKATFCVLKNKVEDS</sequence>
<evidence type="ECO:0000313" key="1">
    <source>
        <dbReference type="EMBL" id="EJX08168.1"/>
    </source>
</evidence>
<proteinExistence type="predicted"/>
<accession>J9GYC9</accession>
<organism evidence="1">
    <name type="scientific">gut metagenome</name>
    <dbReference type="NCBI Taxonomy" id="749906"/>
    <lineage>
        <taxon>unclassified sequences</taxon>
        <taxon>metagenomes</taxon>
        <taxon>organismal metagenomes</taxon>
    </lineage>
</organism>
<protein>
    <submittedName>
        <fullName evidence="1">Uncharacterized protein</fullName>
    </submittedName>
</protein>